<evidence type="ECO:0000259" key="1">
    <source>
        <dbReference type="Pfam" id="PF09924"/>
    </source>
</evidence>
<evidence type="ECO:0000313" key="2">
    <source>
        <dbReference type="EMBL" id="MCP9611218.1"/>
    </source>
</evidence>
<dbReference type="Proteomes" id="UP001205603">
    <property type="component" value="Unassembled WGS sequence"/>
</dbReference>
<accession>A0ABT1MF22</accession>
<dbReference type="PIRSF" id="PIRSF018688">
    <property type="entry name" value="UCP018688"/>
    <property type="match status" value="1"/>
</dbReference>
<dbReference type="Gene3D" id="3.40.630.30">
    <property type="match status" value="1"/>
</dbReference>
<dbReference type="PANTHER" id="PTHR41373">
    <property type="entry name" value="DUF2156 DOMAIN-CONTAINING PROTEIN"/>
    <property type="match status" value="1"/>
</dbReference>
<name>A0ABT1MF22_9BACT</name>
<dbReference type="Pfam" id="PF09924">
    <property type="entry name" value="LPG_synthase_C"/>
    <property type="match status" value="1"/>
</dbReference>
<dbReference type="EMBL" id="JANDHW010000003">
    <property type="protein sequence ID" value="MCP9611218.1"/>
    <property type="molecule type" value="Genomic_DNA"/>
</dbReference>
<dbReference type="SUPFAM" id="SSF55729">
    <property type="entry name" value="Acyl-CoA N-acyltransferases (Nat)"/>
    <property type="match status" value="2"/>
</dbReference>
<dbReference type="InterPro" id="IPR016181">
    <property type="entry name" value="Acyl_CoA_acyltransferase"/>
</dbReference>
<dbReference type="PANTHER" id="PTHR41373:SF1">
    <property type="entry name" value="PHOSPHATIDYLGLYCEROL LYSYLTRANSFERASE C-TERMINAL DOMAIN-CONTAINING PROTEIN"/>
    <property type="match status" value="1"/>
</dbReference>
<gene>
    <name evidence="2" type="ORF">NMU02_03825</name>
</gene>
<feature type="domain" description="Phosphatidylglycerol lysyltransferase C-terminal" evidence="1">
    <location>
        <begin position="25"/>
        <end position="294"/>
    </location>
</feature>
<protein>
    <submittedName>
        <fullName evidence="2">Phosphatidylglycerol lysyltransferase domain-containing protein</fullName>
    </submittedName>
</protein>
<dbReference type="InterPro" id="IPR024320">
    <property type="entry name" value="LPG_synthase_C"/>
</dbReference>
<proteinExistence type="predicted"/>
<comment type="caution">
    <text evidence="2">The sequence shown here is derived from an EMBL/GenBank/DDBJ whole genome shotgun (WGS) entry which is preliminary data.</text>
</comment>
<reference evidence="2 3" key="1">
    <citation type="submission" date="2022-07" db="EMBL/GenBank/DDBJ databases">
        <title>Fecal culturing of patients with breast cancer.</title>
        <authorList>
            <person name="Teng N.M.Y."/>
            <person name="Kiu R."/>
            <person name="Evans R."/>
            <person name="Baker D.J."/>
            <person name="Zenner C."/>
            <person name="Robinson S.D."/>
            <person name="Hall L.J."/>
        </authorList>
    </citation>
    <scope>NUCLEOTIDE SEQUENCE [LARGE SCALE GENOMIC DNA]</scope>
    <source>
        <strain evidence="2 3">LH1063</strain>
    </source>
</reference>
<sequence>MIPFKPITIHDREIITSFTYNSNLRNCDFSFANMCSWRFLYDSEFAVVEDKLLIRFFIEDHRPAYMVPLGTGDMKHSIELLEADASSLGHTLCILGVTPDTKEKIEKLFPEEFKFIAERDYFDYIYLRDNLVGLVGKKYQSKRNHINRFRQEYDNYRYTPITRDMVPKCLELETKWCVENDCRENEDLMNERRSLTFSLQHMDELGIIGGAIWIGNEIVAFSFGAPITNDTFGVHVEKADTEVDGAYAVINQEFASHIPEEYIYVNREEDLGIPGLRKAKLSYHPAILLEKYAAIKHRF</sequence>
<organism evidence="2 3">
    <name type="scientific">Coprobacter tertius</name>
    <dbReference type="NCBI Taxonomy" id="2944915"/>
    <lineage>
        <taxon>Bacteria</taxon>
        <taxon>Pseudomonadati</taxon>
        <taxon>Bacteroidota</taxon>
        <taxon>Bacteroidia</taxon>
        <taxon>Bacteroidales</taxon>
        <taxon>Barnesiellaceae</taxon>
        <taxon>Coprobacter</taxon>
    </lineage>
</organism>
<keyword evidence="3" id="KW-1185">Reference proteome</keyword>
<dbReference type="InterPro" id="IPR016732">
    <property type="entry name" value="UCP018688"/>
</dbReference>
<dbReference type="RefSeq" id="WP_255025933.1">
    <property type="nucleotide sequence ID" value="NZ_JANDHW010000003.1"/>
</dbReference>
<evidence type="ECO:0000313" key="3">
    <source>
        <dbReference type="Proteomes" id="UP001205603"/>
    </source>
</evidence>